<dbReference type="GO" id="GO:0007064">
    <property type="term" value="P:mitotic sister chromatid cohesion"/>
    <property type="evidence" value="ECO:0007669"/>
    <property type="project" value="InterPro"/>
</dbReference>
<proteinExistence type="inferred from homology"/>
<keyword evidence="6" id="KW-0677">Repeat</keyword>
<dbReference type="SUPFAM" id="SSF48452">
    <property type="entry name" value="TPR-like"/>
    <property type="match status" value="1"/>
</dbReference>
<organism evidence="13 14">
    <name type="scientific">Saponaria officinalis</name>
    <name type="common">Common soapwort</name>
    <name type="synonym">Lychnis saponaria</name>
    <dbReference type="NCBI Taxonomy" id="3572"/>
    <lineage>
        <taxon>Eukaryota</taxon>
        <taxon>Viridiplantae</taxon>
        <taxon>Streptophyta</taxon>
        <taxon>Embryophyta</taxon>
        <taxon>Tracheophyta</taxon>
        <taxon>Spermatophyta</taxon>
        <taxon>Magnoliopsida</taxon>
        <taxon>eudicotyledons</taxon>
        <taxon>Gunneridae</taxon>
        <taxon>Pentapetalae</taxon>
        <taxon>Caryophyllales</taxon>
        <taxon>Caryophyllaceae</taxon>
        <taxon>Caryophylleae</taxon>
        <taxon>Saponaria</taxon>
    </lineage>
</organism>
<dbReference type="GO" id="GO:0005634">
    <property type="term" value="C:nucleus"/>
    <property type="evidence" value="ECO:0007669"/>
    <property type="project" value="UniProtKB-SubCell"/>
</dbReference>
<keyword evidence="11" id="KW-0131">Cell cycle</keyword>
<feature type="coiled-coil region" evidence="12">
    <location>
        <begin position="332"/>
        <end position="359"/>
    </location>
</feature>
<comment type="subcellular location">
    <subcellularLocation>
        <location evidence="1">Nucleus</location>
    </subcellularLocation>
</comment>
<comment type="similarity">
    <text evidence="3">Belongs to the SCC4/mau-2 family.</text>
</comment>
<evidence type="ECO:0000256" key="1">
    <source>
        <dbReference type="ARBA" id="ARBA00004123"/>
    </source>
</evidence>
<accession>A0AAW1MSL3</accession>
<comment type="caution">
    <text evidence="13">The sequence shown here is derived from an EMBL/GenBank/DDBJ whole genome shotgun (WGS) entry which is preliminary data.</text>
</comment>
<dbReference type="InterPro" id="IPR011990">
    <property type="entry name" value="TPR-like_helical_dom_sf"/>
</dbReference>
<protein>
    <recommendedName>
        <fullName evidence="4">Tetratricopeptide repeat protein 38</fullName>
    </recommendedName>
</protein>
<dbReference type="InterPro" id="IPR033891">
    <property type="entry name" value="TTC38"/>
</dbReference>
<dbReference type="InterPro" id="IPR019440">
    <property type="entry name" value="MAU2"/>
</dbReference>
<dbReference type="CDD" id="cd05804">
    <property type="entry name" value="StaR_like"/>
    <property type="match status" value="1"/>
</dbReference>
<keyword evidence="7" id="KW-0498">Mitosis</keyword>
<keyword evidence="12" id="KW-0175">Coiled coil</keyword>
<dbReference type="AlphaFoldDB" id="A0AAW1MSL3"/>
<evidence type="ECO:0000256" key="10">
    <source>
        <dbReference type="ARBA" id="ARBA00023242"/>
    </source>
</evidence>
<evidence type="ECO:0000256" key="5">
    <source>
        <dbReference type="ARBA" id="ARBA00022618"/>
    </source>
</evidence>
<dbReference type="Pfam" id="PF10345">
    <property type="entry name" value="Cohesin_load"/>
    <property type="match status" value="1"/>
</dbReference>
<dbReference type="Proteomes" id="UP001443914">
    <property type="component" value="Unassembled WGS sequence"/>
</dbReference>
<evidence type="ECO:0000256" key="9">
    <source>
        <dbReference type="ARBA" id="ARBA00022829"/>
    </source>
</evidence>
<keyword evidence="8" id="KW-0802">TPR repeat</keyword>
<evidence type="ECO:0000256" key="8">
    <source>
        <dbReference type="ARBA" id="ARBA00022803"/>
    </source>
</evidence>
<keyword evidence="5" id="KW-0132">Cell division</keyword>
<name>A0AAW1MSL3_SAPOF</name>
<dbReference type="Gene3D" id="1.25.40.10">
    <property type="entry name" value="Tetratricopeptide repeat domain"/>
    <property type="match status" value="1"/>
</dbReference>
<evidence type="ECO:0000256" key="11">
    <source>
        <dbReference type="ARBA" id="ARBA00023306"/>
    </source>
</evidence>
<reference evidence="13" key="1">
    <citation type="submission" date="2024-03" db="EMBL/GenBank/DDBJ databases">
        <title>WGS assembly of Saponaria officinalis var. Norfolk2.</title>
        <authorList>
            <person name="Jenkins J."/>
            <person name="Shu S."/>
            <person name="Grimwood J."/>
            <person name="Barry K."/>
            <person name="Goodstein D."/>
            <person name="Schmutz J."/>
            <person name="Leebens-Mack J."/>
            <person name="Osbourn A."/>
        </authorList>
    </citation>
    <scope>NUCLEOTIDE SEQUENCE [LARGE SCALE GENOMIC DNA]</scope>
    <source>
        <strain evidence="13">JIC</strain>
    </source>
</reference>
<comment type="similarity">
    <text evidence="2">Belongs to the TTC38 family.</text>
</comment>
<evidence type="ECO:0000313" key="13">
    <source>
        <dbReference type="EMBL" id="KAK9750850.1"/>
    </source>
</evidence>
<evidence type="ECO:0000256" key="12">
    <source>
        <dbReference type="SAM" id="Coils"/>
    </source>
</evidence>
<evidence type="ECO:0000313" key="14">
    <source>
        <dbReference type="Proteomes" id="UP001443914"/>
    </source>
</evidence>
<dbReference type="GO" id="GO:0007059">
    <property type="term" value="P:chromosome segregation"/>
    <property type="evidence" value="ECO:0007669"/>
    <property type="project" value="UniProtKB-KW"/>
</dbReference>
<keyword evidence="9" id="KW-0159">Chromosome partition</keyword>
<evidence type="ECO:0000256" key="2">
    <source>
        <dbReference type="ARBA" id="ARBA00005857"/>
    </source>
</evidence>
<keyword evidence="10" id="KW-0539">Nucleus</keyword>
<evidence type="ECO:0000256" key="4">
    <source>
        <dbReference type="ARBA" id="ARBA00019992"/>
    </source>
</evidence>
<sequence length="470" mass="53816">MGIKEEVKLNKWGYQVKTSSDKCISAINEYYNQVLSYGRKRSIILEAQIHDENCVLANILAAHFLCSTNSSKVAIFLEAAKSNYDEATDYEKAVYDAVSYMMLDDRDDDVALSLHFKLLNDFPRDLASLKRAQVLCFYMGKPGPSLDLVQQVLPKNEGESYIYGMLAFPFLELDLMEDAERAARNALEINKLDFWAQHCLCHVLQFKCRFAEAVTFMEECSPSWVSCASFMYTHNWWHVALCYLEGHAPIERAVDIYDHCIMTELDKPDAARTEVFVNALGLLLRLQVRGEIHIFEDRLKTLAEHLTDQAVWFAEWMLDIFILWALASTGKLSTGQQLLDDLRSRVANMNEKKQRVMQRGLDLAEALYEYGMGNYENALQLFRADFDANDCKAIGASDEQLDVFNEVWYTLLLNTGQADKVIEVIERRLKKREGVPFLWRLLEKGYSMIGSDEATTAAEKANSLENSFFT</sequence>
<keyword evidence="14" id="KW-1185">Reference proteome</keyword>
<dbReference type="GO" id="GO:0051301">
    <property type="term" value="P:cell division"/>
    <property type="evidence" value="ECO:0007669"/>
    <property type="project" value="UniProtKB-KW"/>
</dbReference>
<dbReference type="PANTHER" id="PTHR16263:SF4">
    <property type="entry name" value="TETRATRICOPEPTIDE REPEAT PROTEIN 38"/>
    <property type="match status" value="1"/>
</dbReference>
<evidence type="ECO:0000256" key="3">
    <source>
        <dbReference type="ARBA" id="ARBA00008585"/>
    </source>
</evidence>
<dbReference type="PANTHER" id="PTHR16263">
    <property type="entry name" value="TETRATRICOPEPTIDE REPEAT PROTEIN 38"/>
    <property type="match status" value="1"/>
</dbReference>
<evidence type="ECO:0000256" key="7">
    <source>
        <dbReference type="ARBA" id="ARBA00022776"/>
    </source>
</evidence>
<dbReference type="EMBL" id="JBDFQZ010000002">
    <property type="protein sequence ID" value="KAK9750850.1"/>
    <property type="molecule type" value="Genomic_DNA"/>
</dbReference>
<gene>
    <name evidence="13" type="ORF">RND81_02G226600</name>
</gene>
<evidence type="ECO:0000256" key="6">
    <source>
        <dbReference type="ARBA" id="ARBA00022737"/>
    </source>
</evidence>